<protein>
    <submittedName>
        <fullName evidence="1">Uncharacterized protein</fullName>
    </submittedName>
</protein>
<sequence>MLAFLVRKVRQTKRSPLKNWARHYDGSFDGEVIYEYFGNRVIKSHNTGGCAVAIKFKTMGSLPAVGGRHDGLRALPEPLGSRCLGATHWTKVWLTLDEQQRTSIKQQLASQLELFRSCTQPYIGRVNRQPTRNLYEGIETKLMGPFNSEAEFDGWCFSRVKKASDKIYWRKELAKLRRTRPSRFVLTHESLFT</sequence>
<comment type="caution">
    <text evidence="1">The sequence shown here is derived from an EMBL/GenBank/DDBJ whole genome shotgun (WGS) entry which is preliminary data.</text>
</comment>
<organism evidence="1 2">
    <name type="scientific">Polytolypa hystricis (strain UAMH7299)</name>
    <dbReference type="NCBI Taxonomy" id="1447883"/>
    <lineage>
        <taxon>Eukaryota</taxon>
        <taxon>Fungi</taxon>
        <taxon>Dikarya</taxon>
        <taxon>Ascomycota</taxon>
        <taxon>Pezizomycotina</taxon>
        <taxon>Eurotiomycetes</taxon>
        <taxon>Eurotiomycetidae</taxon>
        <taxon>Onygenales</taxon>
        <taxon>Onygenales incertae sedis</taxon>
        <taxon>Polytolypa</taxon>
    </lineage>
</organism>
<gene>
    <name evidence="1" type="ORF">AJ80_00415</name>
</gene>
<dbReference type="EMBL" id="PDNA01000003">
    <property type="protein sequence ID" value="PGH27865.1"/>
    <property type="molecule type" value="Genomic_DNA"/>
</dbReference>
<accession>A0A2B7Z2M7</accession>
<reference evidence="1 2" key="1">
    <citation type="submission" date="2017-10" db="EMBL/GenBank/DDBJ databases">
        <title>Comparative genomics in systemic dimorphic fungi from Ajellomycetaceae.</title>
        <authorList>
            <person name="Munoz J.F."/>
            <person name="Mcewen J.G."/>
            <person name="Clay O.K."/>
            <person name="Cuomo C.A."/>
        </authorList>
    </citation>
    <scope>NUCLEOTIDE SEQUENCE [LARGE SCALE GENOMIC DNA]</scope>
    <source>
        <strain evidence="1 2">UAMH7299</strain>
    </source>
</reference>
<proteinExistence type="predicted"/>
<evidence type="ECO:0000313" key="1">
    <source>
        <dbReference type="EMBL" id="PGH27865.1"/>
    </source>
</evidence>
<dbReference type="Proteomes" id="UP000224634">
    <property type="component" value="Unassembled WGS sequence"/>
</dbReference>
<name>A0A2B7Z2M7_POLH7</name>
<dbReference type="AlphaFoldDB" id="A0A2B7Z2M7"/>
<evidence type="ECO:0000313" key="2">
    <source>
        <dbReference type="Proteomes" id="UP000224634"/>
    </source>
</evidence>
<dbReference type="OrthoDB" id="4198689at2759"/>
<keyword evidence="2" id="KW-1185">Reference proteome</keyword>